<gene>
    <name evidence="1" type="ORF">QQ020_15700</name>
</gene>
<evidence type="ECO:0000313" key="1">
    <source>
        <dbReference type="EMBL" id="MDN5213515.1"/>
    </source>
</evidence>
<accession>A0ABT8L9P3</accession>
<evidence type="ECO:0000313" key="2">
    <source>
        <dbReference type="Proteomes" id="UP001172083"/>
    </source>
</evidence>
<organism evidence="1 2">
    <name type="scientific">Agaribacillus aureus</name>
    <dbReference type="NCBI Taxonomy" id="3051825"/>
    <lineage>
        <taxon>Bacteria</taxon>
        <taxon>Pseudomonadati</taxon>
        <taxon>Bacteroidota</taxon>
        <taxon>Cytophagia</taxon>
        <taxon>Cytophagales</taxon>
        <taxon>Splendidivirgaceae</taxon>
        <taxon>Agaribacillus</taxon>
    </lineage>
</organism>
<reference evidence="1" key="1">
    <citation type="submission" date="2023-06" db="EMBL/GenBank/DDBJ databases">
        <title>Genomic of Agaribacillus aureum.</title>
        <authorList>
            <person name="Wang G."/>
        </authorList>
    </citation>
    <scope>NUCLEOTIDE SEQUENCE</scope>
    <source>
        <strain evidence="1">BMA12</strain>
    </source>
</reference>
<dbReference type="Proteomes" id="UP001172083">
    <property type="component" value="Unassembled WGS sequence"/>
</dbReference>
<keyword evidence="2" id="KW-1185">Reference proteome</keyword>
<dbReference type="EMBL" id="JAUJEB010000003">
    <property type="protein sequence ID" value="MDN5213515.1"/>
    <property type="molecule type" value="Genomic_DNA"/>
</dbReference>
<dbReference type="InterPro" id="IPR025737">
    <property type="entry name" value="FApF"/>
</dbReference>
<dbReference type="Pfam" id="PF13557">
    <property type="entry name" value="Phenol_MetA_deg"/>
    <property type="match status" value="1"/>
</dbReference>
<proteinExistence type="predicted"/>
<protein>
    <submittedName>
        <fullName evidence="1">Transporter</fullName>
    </submittedName>
</protein>
<comment type="caution">
    <text evidence="1">The sequence shown here is derived from an EMBL/GenBank/DDBJ whole genome shotgun (WGS) entry which is preliminary data.</text>
</comment>
<name>A0ABT8L9P3_9BACT</name>
<sequence length="312" mass="34992">MRPLCCAILVIFLCPVIGYSQTCCTGGAPLVGTINLQNPDAGKLSLSISYDLNKIEDFFQENDKLNDDFIRRRTKTLFAQVDYAFNDKISVTMLLPYVWLSESIDQPGSIEKNSTDNLGDVTVFGQYQVLKKDGLSAGFGLGVKLPTGETKGRDAESQFILPPTMQSGTGSVDYLALAQVTARLPFRKSVTITQAFYYKLNGDSHRFTFHDRYRFGNEFQSISAFSDQLLIANMLNYPSLTLRVRTTTKDRVDNYDNPNTGGIWAYIAPGWTLQLLPEVKASVRYEIPFLRRLKGFQITTTQRINVSVNVII</sequence>
<dbReference type="RefSeq" id="WP_346758853.1">
    <property type="nucleotide sequence ID" value="NZ_JAUJEB010000003.1"/>
</dbReference>